<dbReference type="AlphaFoldDB" id="A0A1R3S143"/>
<organism evidence="2 3">
    <name type="scientific">Aspergillus carbonarius (strain ITEM 5010)</name>
    <dbReference type="NCBI Taxonomy" id="602072"/>
    <lineage>
        <taxon>Eukaryota</taxon>
        <taxon>Fungi</taxon>
        <taxon>Dikarya</taxon>
        <taxon>Ascomycota</taxon>
        <taxon>Pezizomycotina</taxon>
        <taxon>Eurotiomycetes</taxon>
        <taxon>Eurotiomycetidae</taxon>
        <taxon>Eurotiales</taxon>
        <taxon>Aspergillaceae</taxon>
        <taxon>Aspergillus</taxon>
        <taxon>Aspergillus subgen. Circumdati</taxon>
    </lineage>
</organism>
<evidence type="ECO:0000313" key="3">
    <source>
        <dbReference type="Proteomes" id="UP000188318"/>
    </source>
</evidence>
<name>A0A1R3S143_ASPC5</name>
<accession>A0A1R3S143</accession>
<reference evidence="3" key="1">
    <citation type="journal article" date="2017" name="Genome Biol.">
        <title>Comparative genomics reveals high biological diversity and specific adaptations in the industrially and medically important fungal genus Aspergillus.</title>
        <authorList>
            <person name="de Vries R.P."/>
            <person name="Riley R."/>
            <person name="Wiebenga A."/>
            <person name="Aguilar-Osorio G."/>
            <person name="Amillis S."/>
            <person name="Uchima C.A."/>
            <person name="Anderluh G."/>
            <person name="Asadollahi M."/>
            <person name="Askin M."/>
            <person name="Barry K."/>
            <person name="Battaglia E."/>
            <person name="Bayram O."/>
            <person name="Benocci T."/>
            <person name="Braus-Stromeyer S.A."/>
            <person name="Caldana C."/>
            <person name="Canovas D."/>
            <person name="Cerqueira G.C."/>
            <person name="Chen F."/>
            <person name="Chen W."/>
            <person name="Choi C."/>
            <person name="Clum A."/>
            <person name="Dos Santos R.A."/>
            <person name="Damasio A.R."/>
            <person name="Diallinas G."/>
            <person name="Emri T."/>
            <person name="Fekete E."/>
            <person name="Flipphi M."/>
            <person name="Freyberg S."/>
            <person name="Gallo A."/>
            <person name="Gournas C."/>
            <person name="Habgood R."/>
            <person name="Hainaut M."/>
            <person name="Harispe M.L."/>
            <person name="Henrissat B."/>
            <person name="Hilden K.S."/>
            <person name="Hope R."/>
            <person name="Hossain A."/>
            <person name="Karabika E."/>
            <person name="Karaffa L."/>
            <person name="Karanyi Z."/>
            <person name="Krasevec N."/>
            <person name="Kuo A."/>
            <person name="Kusch H."/>
            <person name="LaButti K."/>
            <person name="Lagendijk E.L."/>
            <person name="Lapidus A."/>
            <person name="Levasseur A."/>
            <person name="Lindquist E."/>
            <person name="Lipzen A."/>
            <person name="Logrieco A.F."/>
            <person name="MacCabe A."/>
            <person name="Maekelae M.R."/>
            <person name="Malavazi I."/>
            <person name="Melin P."/>
            <person name="Meyer V."/>
            <person name="Mielnichuk N."/>
            <person name="Miskei M."/>
            <person name="Molnar A.P."/>
            <person name="Mule G."/>
            <person name="Ngan C.Y."/>
            <person name="Orejas M."/>
            <person name="Orosz E."/>
            <person name="Ouedraogo J.P."/>
            <person name="Overkamp K.M."/>
            <person name="Park H.-S."/>
            <person name="Perrone G."/>
            <person name="Piumi F."/>
            <person name="Punt P.J."/>
            <person name="Ram A.F."/>
            <person name="Ramon A."/>
            <person name="Rauscher S."/>
            <person name="Record E."/>
            <person name="Riano-Pachon D.M."/>
            <person name="Robert V."/>
            <person name="Roehrig J."/>
            <person name="Ruller R."/>
            <person name="Salamov A."/>
            <person name="Salih N.S."/>
            <person name="Samson R.A."/>
            <person name="Sandor E."/>
            <person name="Sanguinetti M."/>
            <person name="Schuetze T."/>
            <person name="Sepcic K."/>
            <person name="Shelest E."/>
            <person name="Sherlock G."/>
            <person name="Sophianopoulou V."/>
            <person name="Squina F.M."/>
            <person name="Sun H."/>
            <person name="Susca A."/>
            <person name="Todd R.B."/>
            <person name="Tsang A."/>
            <person name="Unkles S.E."/>
            <person name="van de Wiele N."/>
            <person name="van Rossen-Uffink D."/>
            <person name="Oliveira J.V."/>
            <person name="Vesth T.C."/>
            <person name="Visser J."/>
            <person name="Yu J.-H."/>
            <person name="Zhou M."/>
            <person name="Andersen M.R."/>
            <person name="Archer D.B."/>
            <person name="Baker S.E."/>
            <person name="Benoit I."/>
            <person name="Brakhage A.A."/>
            <person name="Braus G.H."/>
            <person name="Fischer R."/>
            <person name="Frisvad J.C."/>
            <person name="Goldman G.H."/>
            <person name="Houbraken J."/>
            <person name="Oakley B."/>
            <person name="Pocsi I."/>
            <person name="Scazzocchio C."/>
            <person name="Seiboth B."/>
            <person name="vanKuyk P.A."/>
            <person name="Wortman J."/>
            <person name="Dyer P.S."/>
            <person name="Grigoriev I.V."/>
        </authorList>
    </citation>
    <scope>NUCLEOTIDE SEQUENCE [LARGE SCALE GENOMIC DNA]</scope>
    <source>
        <strain evidence="3">ITEM 5010</strain>
    </source>
</reference>
<gene>
    <name evidence="2" type="ORF">ASPCADRAFT_202346</name>
</gene>
<proteinExistence type="predicted"/>
<dbReference type="Proteomes" id="UP000188318">
    <property type="component" value="Unassembled WGS sequence"/>
</dbReference>
<keyword evidence="3" id="KW-1185">Reference proteome</keyword>
<protein>
    <submittedName>
        <fullName evidence="2">Uncharacterized protein</fullName>
    </submittedName>
</protein>
<feature type="region of interest" description="Disordered" evidence="1">
    <location>
        <begin position="1"/>
        <end position="20"/>
    </location>
</feature>
<dbReference type="EMBL" id="KV907493">
    <property type="protein sequence ID" value="OOG00486.1"/>
    <property type="molecule type" value="Genomic_DNA"/>
</dbReference>
<dbReference type="VEuPathDB" id="FungiDB:ASPCADRAFT_202346"/>
<evidence type="ECO:0000313" key="2">
    <source>
        <dbReference type="EMBL" id="OOG00486.1"/>
    </source>
</evidence>
<evidence type="ECO:0000256" key="1">
    <source>
        <dbReference type="SAM" id="MobiDB-lite"/>
    </source>
</evidence>
<sequence>MSMISSYSVTKARPTKERIPDPGADWFGGAHLGHVVPSLEPTGYIHGVLMTIYDTSRAMILPASLARLTREKPTVR</sequence>